<protein>
    <submittedName>
        <fullName evidence="1">Uncharacterized protein</fullName>
    </submittedName>
</protein>
<organism evidence="1 2">
    <name type="scientific">Streptomyces wedmorensis</name>
    <dbReference type="NCBI Taxonomy" id="43759"/>
    <lineage>
        <taxon>Bacteria</taxon>
        <taxon>Bacillati</taxon>
        <taxon>Actinomycetota</taxon>
        <taxon>Actinomycetes</taxon>
        <taxon>Kitasatosporales</taxon>
        <taxon>Streptomycetaceae</taxon>
        <taxon>Streptomyces</taxon>
    </lineage>
</organism>
<reference evidence="1 2" key="1">
    <citation type="submission" date="2024-09" db="EMBL/GenBank/DDBJ databases">
        <title>The Natural Products Discovery Center: Release of the First 8490 Sequenced Strains for Exploring Actinobacteria Biosynthetic Diversity.</title>
        <authorList>
            <person name="Kalkreuter E."/>
            <person name="Kautsar S.A."/>
            <person name="Yang D."/>
            <person name="Bader C.D."/>
            <person name="Teijaro C.N."/>
            <person name="Fluegel L."/>
            <person name="Davis C.M."/>
            <person name="Simpson J.R."/>
            <person name="Lauterbach L."/>
            <person name="Steele A.D."/>
            <person name="Gui C."/>
            <person name="Meng S."/>
            <person name="Li G."/>
            <person name="Viehrig K."/>
            <person name="Ye F."/>
            <person name="Su P."/>
            <person name="Kiefer A.F."/>
            <person name="Nichols A."/>
            <person name="Cepeda A.J."/>
            <person name="Yan W."/>
            <person name="Fan B."/>
            <person name="Jiang Y."/>
            <person name="Adhikari A."/>
            <person name="Zheng C.-J."/>
            <person name="Schuster L."/>
            <person name="Cowan T.M."/>
            <person name="Smanski M.J."/>
            <person name="Chevrette M.G."/>
            <person name="De Carvalho L.P.S."/>
            <person name="Shen B."/>
        </authorList>
    </citation>
    <scope>NUCLEOTIDE SEQUENCE [LARGE SCALE GENOMIC DNA]</scope>
    <source>
        <strain evidence="1 2">NPDC056472</strain>
    </source>
</reference>
<dbReference type="RefSeq" id="WP_386251322.1">
    <property type="nucleotide sequence ID" value="NZ_JBHTRV010000039.1"/>
</dbReference>
<accession>A0ABW6J4P2</accession>
<evidence type="ECO:0000313" key="1">
    <source>
        <dbReference type="EMBL" id="MFE5984905.1"/>
    </source>
</evidence>
<dbReference type="Proteomes" id="UP001600424">
    <property type="component" value="Unassembled WGS sequence"/>
</dbReference>
<keyword evidence="2" id="KW-1185">Reference proteome</keyword>
<gene>
    <name evidence="1" type="ORF">ACFQ63_35075</name>
</gene>
<sequence>MVGGVFALLGAGMLISGKVASGPAGVVIYTVCLAGGAWIAFRSCVMGVQIDSTGLTERGLGSSKVVPWCAISVVNTGDGPGLAPAEAPGLTLKSGERVGLGALASYSSRTADADFVLIKSLHASHVADCTNCA</sequence>
<name>A0ABW6J4P2_STRWE</name>
<dbReference type="EMBL" id="JBHTRV010000039">
    <property type="protein sequence ID" value="MFE5984905.1"/>
    <property type="molecule type" value="Genomic_DNA"/>
</dbReference>
<comment type="caution">
    <text evidence="1">The sequence shown here is derived from an EMBL/GenBank/DDBJ whole genome shotgun (WGS) entry which is preliminary data.</text>
</comment>
<evidence type="ECO:0000313" key="2">
    <source>
        <dbReference type="Proteomes" id="UP001600424"/>
    </source>
</evidence>
<proteinExistence type="predicted"/>